<dbReference type="PANTHER" id="PTHR43318">
    <property type="entry name" value="UDP-N-ACETYLGLUCOSAMINE 4,6-DEHYDRATASE"/>
    <property type="match status" value="1"/>
</dbReference>
<protein>
    <recommendedName>
        <fullName evidence="2">Polysaccharide biosynthesis protein CapD-like domain-containing protein</fullName>
    </recommendedName>
</protein>
<dbReference type="EMBL" id="MHCN01000003">
    <property type="protein sequence ID" value="OGY22633.1"/>
    <property type="molecule type" value="Genomic_DNA"/>
</dbReference>
<dbReference type="AlphaFoldDB" id="A0A1G1W4S6"/>
<sequence length="269" mass="29594">MTYKIGDIRDYDALHQAMTGADIVIHAAAMKRIEVCEENPIEAIKTNVLGTENVARAAFYHGITKAMTIGSDKGVDPVNAYGMTKALQEKIFISYGYNCARYGNVFGSRGSVIPLFYQQSQKGETLTVTDPNMTRFILTIDEAVELILRALNSPMRGDVFIKRSPAARLGDIAAAFSNNIKVIGKMRGEKLHEALISSEEFTRLTEIDNGYAVIGKDLVRSEYQEAYTSDKERLLAVGEIQQLAAKVLGVPQATETLTMSTPTQPIPHQ</sequence>
<proteinExistence type="inferred from homology"/>
<dbReference type="InterPro" id="IPR003869">
    <property type="entry name" value="Polysac_CapD-like"/>
</dbReference>
<dbReference type="Proteomes" id="UP000176299">
    <property type="component" value="Unassembled WGS sequence"/>
</dbReference>
<evidence type="ECO:0000259" key="2">
    <source>
        <dbReference type="Pfam" id="PF02719"/>
    </source>
</evidence>
<dbReference type="STRING" id="1802591.A2113_00470"/>
<dbReference type="Gene3D" id="3.40.50.720">
    <property type="entry name" value="NAD(P)-binding Rossmann-like Domain"/>
    <property type="match status" value="1"/>
</dbReference>
<dbReference type="InterPro" id="IPR036291">
    <property type="entry name" value="NAD(P)-bd_dom_sf"/>
</dbReference>
<dbReference type="PANTHER" id="PTHR43318:SF2">
    <property type="entry name" value="UDP-N-ACETYLGLUCOSAMINE 4,6-DEHYDRATASE (INVERTING)"/>
    <property type="match status" value="1"/>
</dbReference>
<name>A0A1G1W4S6_9BACT</name>
<evidence type="ECO:0000313" key="3">
    <source>
        <dbReference type="EMBL" id="OGY22633.1"/>
    </source>
</evidence>
<evidence type="ECO:0000313" key="4">
    <source>
        <dbReference type="Proteomes" id="UP000176299"/>
    </source>
</evidence>
<dbReference type="SUPFAM" id="SSF51735">
    <property type="entry name" value="NAD(P)-binding Rossmann-fold domains"/>
    <property type="match status" value="1"/>
</dbReference>
<comment type="similarity">
    <text evidence="1">Belongs to the polysaccharide synthase family.</text>
</comment>
<reference evidence="3 4" key="1">
    <citation type="journal article" date="2016" name="Nat. Commun.">
        <title>Thousands of microbial genomes shed light on interconnected biogeochemical processes in an aquifer system.</title>
        <authorList>
            <person name="Anantharaman K."/>
            <person name="Brown C.T."/>
            <person name="Hug L.A."/>
            <person name="Sharon I."/>
            <person name="Castelle C.J."/>
            <person name="Probst A.J."/>
            <person name="Thomas B.C."/>
            <person name="Singh A."/>
            <person name="Wilkins M.J."/>
            <person name="Karaoz U."/>
            <person name="Brodie E.L."/>
            <person name="Williams K.H."/>
            <person name="Hubbard S.S."/>
            <person name="Banfield J.F."/>
        </authorList>
    </citation>
    <scope>NUCLEOTIDE SEQUENCE [LARGE SCALE GENOMIC DNA]</scope>
</reference>
<gene>
    <name evidence="3" type="ORF">A2113_00470</name>
</gene>
<dbReference type="InterPro" id="IPR051203">
    <property type="entry name" value="Polysaccharide_Synthase-Rel"/>
</dbReference>
<accession>A0A1G1W4S6</accession>
<comment type="caution">
    <text evidence="3">The sequence shown here is derived from an EMBL/GenBank/DDBJ whole genome shotgun (WGS) entry which is preliminary data.</text>
</comment>
<feature type="domain" description="Polysaccharide biosynthesis protein CapD-like" evidence="2">
    <location>
        <begin position="4"/>
        <end position="212"/>
    </location>
</feature>
<evidence type="ECO:0000256" key="1">
    <source>
        <dbReference type="ARBA" id="ARBA00007430"/>
    </source>
</evidence>
<dbReference type="Pfam" id="PF02719">
    <property type="entry name" value="Polysacc_synt_2"/>
    <property type="match status" value="1"/>
</dbReference>
<organism evidence="3 4">
    <name type="scientific">Candidatus Woykebacteria bacterium GWA1_44_8</name>
    <dbReference type="NCBI Taxonomy" id="1802591"/>
    <lineage>
        <taxon>Bacteria</taxon>
        <taxon>Candidatus Woykeibacteriota</taxon>
    </lineage>
</organism>